<evidence type="ECO:0000256" key="4">
    <source>
        <dbReference type="ARBA" id="ARBA00022452"/>
    </source>
</evidence>
<feature type="domain" description="Secretin/TonB short N-terminal" evidence="15">
    <location>
        <begin position="59"/>
        <end position="110"/>
    </location>
</feature>
<evidence type="ECO:0000256" key="13">
    <source>
        <dbReference type="PROSITE-ProRule" id="PRU10144"/>
    </source>
</evidence>
<organism evidence="16 17">
    <name type="scientific">Thalassobaculum litoreum DSM 18839</name>
    <dbReference type="NCBI Taxonomy" id="1123362"/>
    <lineage>
        <taxon>Bacteria</taxon>
        <taxon>Pseudomonadati</taxon>
        <taxon>Pseudomonadota</taxon>
        <taxon>Alphaproteobacteria</taxon>
        <taxon>Rhodospirillales</taxon>
        <taxon>Thalassobaculaceae</taxon>
        <taxon>Thalassobaculum</taxon>
    </lineage>
</organism>
<dbReference type="GO" id="GO:0044718">
    <property type="term" value="P:siderophore transmembrane transport"/>
    <property type="evidence" value="ECO:0007669"/>
    <property type="project" value="TreeGrafter"/>
</dbReference>
<feature type="short sequence motif" description="TonB C-terminal box" evidence="13">
    <location>
        <begin position="734"/>
        <end position="751"/>
    </location>
</feature>
<keyword evidence="16" id="KW-0675">Receptor</keyword>
<dbReference type="Pfam" id="PF00593">
    <property type="entry name" value="TonB_dep_Rec_b-barrel"/>
    <property type="match status" value="1"/>
</dbReference>
<dbReference type="InterPro" id="IPR036942">
    <property type="entry name" value="Beta-barrel_TonB_sf"/>
</dbReference>
<keyword evidence="7" id="KW-0732">Signal</keyword>
<evidence type="ECO:0000256" key="7">
    <source>
        <dbReference type="ARBA" id="ARBA00022729"/>
    </source>
</evidence>
<keyword evidence="4 12" id="KW-1134">Transmembrane beta strand</keyword>
<evidence type="ECO:0000313" key="16">
    <source>
        <dbReference type="EMBL" id="SDG22308.1"/>
    </source>
</evidence>
<keyword evidence="17" id="KW-1185">Reference proteome</keyword>
<keyword evidence="5" id="KW-0406">Ion transport</keyword>
<comment type="similarity">
    <text evidence="2 12 14">Belongs to the TonB-dependent receptor family.</text>
</comment>
<keyword evidence="9 14" id="KW-0798">TonB box</keyword>
<dbReference type="PROSITE" id="PS01156">
    <property type="entry name" value="TONB_DEPENDENT_REC_2"/>
    <property type="match status" value="1"/>
</dbReference>
<evidence type="ECO:0000256" key="12">
    <source>
        <dbReference type="PROSITE-ProRule" id="PRU01360"/>
    </source>
</evidence>
<comment type="caution">
    <text evidence="16">The sequence shown here is derived from an EMBL/GenBank/DDBJ whole genome shotgun (WGS) entry which is preliminary data.</text>
</comment>
<evidence type="ECO:0000256" key="2">
    <source>
        <dbReference type="ARBA" id="ARBA00009810"/>
    </source>
</evidence>
<evidence type="ECO:0000256" key="5">
    <source>
        <dbReference type="ARBA" id="ARBA00022496"/>
    </source>
</evidence>
<dbReference type="RefSeq" id="WP_175474296.1">
    <property type="nucleotide sequence ID" value="NZ_FNBW01000012.1"/>
</dbReference>
<evidence type="ECO:0000256" key="14">
    <source>
        <dbReference type="RuleBase" id="RU003357"/>
    </source>
</evidence>
<protein>
    <submittedName>
        <fullName evidence="16">Hemoglobin/transferrin/lactoferrin receptor protein</fullName>
    </submittedName>
</protein>
<evidence type="ECO:0000256" key="9">
    <source>
        <dbReference type="ARBA" id="ARBA00023077"/>
    </source>
</evidence>
<dbReference type="GO" id="GO:0015344">
    <property type="term" value="F:siderophore uptake transmembrane transporter activity"/>
    <property type="evidence" value="ECO:0007669"/>
    <property type="project" value="TreeGrafter"/>
</dbReference>
<dbReference type="Gene3D" id="2.40.170.20">
    <property type="entry name" value="TonB-dependent receptor, beta-barrel domain"/>
    <property type="match status" value="1"/>
</dbReference>
<dbReference type="GO" id="GO:0009279">
    <property type="term" value="C:cell outer membrane"/>
    <property type="evidence" value="ECO:0007669"/>
    <property type="project" value="UniProtKB-SubCell"/>
</dbReference>
<keyword evidence="3 12" id="KW-0813">Transport</keyword>
<proteinExistence type="inferred from homology"/>
<keyword evidence="6 12" id="KW-0812">Transmembrane</keyword>
<keyword evidence="10 12" id="KW-0472">Membrane</keyword>
<comment type="subcellular location">
    <subcellularLocation>
        <location evidence="1 12">Cell outer membrane</location>
        <topology evidence="1 12">Multi-pass membrane protein</topology>
    </subcellularLocation>
</comment>
<dbReference type="PANTHER" id="PTHR30069:SF41">
    <property type="entry name" value="HEME_HEMOPEXIN UTILIZATION PROTEIN C"/>
    <property type="match status" value="1"/>
</dbReference>
<keyword evidence="8" id="KW-0408">Iron</keyword>
<dbReference type="PROSITE" id="PS52016">
    <property type="entry name" value="TONB_DEPENDENT_REC_3"/>
    <property type="match status" value="1"/>
</dbReference>
<evidence type="ECO:0000313" key="17">
    <source>
        <dbReference type="Proteomes" id="UP000198615"/>
    </source>
</evidence>
<dbReference type="SUPFAM" id="SSF56935">
    <property type="entry name" value="Porins"/>
    <property type="match status" value="1"/>
</dbReference>
<name>A0A8G2BKG9_9PROT</name>
<dbReference type="Proteomes" id="UP000198615">
    <property type="component" value="Unassembled WGS sequence"/>
</dbReference>
<evidence type="ECO:0000256" key="11">
    <source>
        <dbReference type="ARBA" id="ARBA00023237"/>
    </source>
</evidence>
<evidence type="ECO:0000256" key="6">
    <source>
        <dbReference type="ARBA" id="ARBA00022692"/>
    </source>
</evidence>
<dbReference type="Pfam" id="PF07715">
    <property type="entry name" value="Plug"/>
    <property type="match status" value="1"/>
</dbReference>
<dbReference type="Gene3D" id="2.170.130.10">
    <property type="entry name" value="TonB-dependent receptor, plug domain"/>
    <property type="match status" value="1"/>
</dbReference>
<dbReference type="InterPro" id="IPR037066">
    <property type="entry name" value="Plug_dom_sf"/>
</dbReference>
<dbReference type="PANTHER" id="PTHR30069">
    <property type="entry name" value="TONB-DEPENDENT OUTER MEMBRANE RECEPTOR"/>
    <property type="match status" value="1"/>
</dbReference>
<dbReference type="SMART" id="SM00965">
    <property type="entry name" value="STN"/>
    <property type="match status" value="1"/>
</dbReference>
<evidence type="ECO:0000256" key="1">
    <source>
        <dbReference type="ARBA" id="ARBA00004571"/>
    </source>
</evidence>
<dbReference type="InterPro" id="IPR012910">
    <property type="entry name" value="Plug_dom"/>
</dbReference>
<dbReference type="Gene3D" id="3.55.50.30">
    <property type="match status" value="1"/>
</dbReference>
<dbReference type="InterPro" id="IPR000531">
    <property type="entry name" value="Beta-barrel_TonB"/>
</dbReference>
<evidence type="ECO:0000256" key="10">
    <source>
        <dbReference type="ARBA" id="ARBA00023136"/>
    </source>
</evidence>
<dbReference type="Pfam" id="PF07660">
    <property type="entry name" value="STN"/>
    <property type="match status" value="1"/>
</dbReference>
<sequence>MRGGALVLAACTAMADTPALADSQNRIQTVAQAGAERRFDIPAQSLSDALTLFGQQAGMQVSAHGDLVRGKTSNALAGSMPPREALSALLAGTGLAYELGDGGAVILDPAAGSSSAVTLDPILVAGSGGAGSSARPTGVSIGTETLERLDPQDLQDVFRSTPSVQVGSSLPVSQKVYVNGVEETNLAVTIDGSRQKNKLFHHNTTTLIDPDLLKAVRVNPGVAPADAGPGALGGSIAYETKDVADLLQPGDNFGGTASTEYNTNGGTLSNDLTLFGRNSGFEALGYFKLARGDEFEDGDGTQVTGSETDFVSGLGKLAYQHGSGYRAELSYENVEDDGDRPYRANFISTDSGRPTAATRNYRIKRENLVASFENATPEGLFNPYARIAFSTTHLDTLETGNDNFGTYESLNGTLANTSEFALGTVDVGADFYSDTSEGNFPDYGSDWMNLTEESRNVGVFAQARLEPTDRFRLSFGGRGDHHRFEGLDGSESENSGLSGNISGEYDLLPFLTASAGASHVFGGVELAEPFIVNPDWAYPGGGLEPSTANNVFAGLEFRGDGIDPSLAGFTVYGKVFNTTIDDIRDEEYRGGPDVYSDLEAVGFEIGAGYEWMDGFVRVSYADIDTEINGNSGSSEYQYIGTTIGQVLSAEAAYTLPSTGVTIGADAQVFFEEDSTDIYSSSPGSPYPAYEVANAFVSYTPESHQFITVRATVKNIFDETYADRASYGQEYPGVEVLNEPGRSFLLSAKVRF</sequence>
<evidence type="ECO:0000256" key="3">
    <source>
        <dbReference type="ARBA" id="ARBA00022448"/>
    </source>
</evidence>
<evidence type="ECO:0000256" key="8">
    <source>
        <dbReference type="ARBA" id="ARBA00023004"/>
    </source>
</evidence>
<gene>
    <name evidence="16" type="ORF">SAMN05660686_03738</name>
</gene>
<dbReference type="InterPro" id="IPR039426">
    <property type="entry name" value="TonB-dep_rcpt-like"/>
</dbReference>
<dbReference type="AlphaFoldDB" id="A0A8G2BKG9"/>
<accession>A0A8G2BKG9</accession>
<dbReference type="InterPro" id="IPR010917">
    <property type="entry name" value="TonB_rcpt_CS"/>
</dbReference>
<evidence type="ECO:0000259" key="15">
    <source>
        <dbReference type="SMART" id="SM00965"/>
    </source>
</evidence>
<dbReference type="EMBL" id="FNBW01000012">
    <property type="protein sequence ID" value="SDG22308.1"/>
    <property type="molecule type" value="Genomic_DNA"/>
</dbReference>
<dbReference type="InterPro" id="IPR011662">
    <property type="entry name" value="Secretin/TonB_short_N"/>
</dbReference>
<reference evidence="16 17" key="1">
    <citation type="submission" date="2016-10" db="EMBL/GenBank/DDBJ databases">
        <authorList>
            <person name="Varghese N."/>
            <person name="Submissions S."/>
        </authorList>
    </citation>
    <scope>NUCLEOTIDE SEQUENCE [LARGE SCALE GENOMIC DNA]</scope>
    <source>
        <strain evidence="16 17">DSM 18839</strain>
    </source>
</reference>
<keyword evidence="11 12" id="KW-0998">Cell outer membrane</keyword>
<keyword evidence="5" id="KW-0410">Iron transport</keyword>